<dbReference type="AlphaFoldDB" id="A0AAW1HV98"/>
<dbReference type="EMBL" id="JASPKY010000881">
    <property type="protein sequence ID" value="KAK9680602.1"/>
    <property type="molecule type" value="Genomic_DNA"/>
</dbReference>
<evidence type="ECO:0008006" key="4">
    <source>
        <dbReference type="Google" id="ProtNLM"/>
    </source>
</evidence>
<reference evidence="1 3" key="2">
    <citation type="journal article" date="2024" name="BMC Genomics">
        <title>De novo assembly and annotation of Popillia japonica's genome with initial clues to its potential as an invasive pest.</title>
        <authorList>
            <person name="Cucini C."/>
            <person name="Boschi S."/>
            <person name="Funari R."/>
            <person name="Cardaioli E."/>
            <person name="Iannotti N."/>
            <person name="Marturano G."/>
            <person name="Paoli F."/>
            <person name="Bruttini M."/>
            <person name="Carapelli A."/>
            <person name="Frati F."/>
            <person name="Nardi F."/>
        </authorList>
    </citation>
    <scope>NUCLEOTIDE SEQUENCE [LARGE SCALE GENOMIC DNA]</scope>
    <source>
        <strain evidence="1">DMR45628</strain>
    </source>
</reference>
<protein>
    <recommendedName>
        <fullName evidence="4">Homeodomain phBC6A51-type domain-containing protein</fullName>
    </recommendedName>
</protein>
<accession>A0AAW1HV98</accession>
<gene>
    <name evidence="2" type="ORF">QE152_g38897</name>
    <name evidence="1" type="ORF">QE152_g38980</name>
</gene>
<dbReference type="EMBL" id="JASPKY010000881">
    <property type="protein sequence ID" value="KAK9680634.1"/>
    <property type="molecule type" value="Genomic_DNA"/>
</dbReference>
<comment type="caution">
    <text evidence="1">The sequence shown here is derived from an EMBL/GenBank/DDBJ whole genome shotgun (WGS) entry which is preliminary data.</text>
</comment>
<evidence type="ECO:0000313" key="3">
    <source>
        <dbReference type="Proteomes" id="UP001458880"/>
    </source>
</evidence>
<reference evidence="1" key="1">
    <citation type="submission" date="2023-05" db="EMBL/GenBank/DDBJ databases">
        <authorList>
            <person name="Nardi F."/>
            <person name="Carapelli A."/>
            <person name="Cucini C."/>
        </authorList>
    </citation>
    <scope>NUCLEOTIDE SEQUENCE</scope>
    <source>
        <strain evidence="1">DMR45628</strain>
        <tissue evidence="1">Testes</tissue>
    </source>
</reference>
<keyword evidence="3" id="KW-1185">Reference proteome</keyword>
<evidence type="ECO:0000313" key="1">
    <source>
        <dbReference type="EMBL" id="KAK9680602.1"/>
    </source>
</evidence>
<name>A0AAW1HV98_POPJA</name>
<dbReference type="Gene3D" id="1.10.10.60">
    <property type="entry name" value="Homeodomain-like"/>
    <property type="match status" value="1"/>
</dbReference>
<sequence>MTEELVRKLEYGFMHDFNITECCEYAGISRDTYHSWVKENEDFSDRMERARSDLKRRAKVVLAESINDGNIDDAKWLLERRAKKEYSTKQDIDMVIGNREETVKELEGLFNCTPKSNGQT</sequence>
<dbReference type="Proteomes" id="UP001458880">
    <property type="component" value="Unassembled WGS sequence"/>
</dbReference>
<evidence type="ECO:0000313" key="2">
    <source>
        <dbReference type="EMBL" id="KAK9680634.1"/>
    </source>
</evidence>
<organism evidence="1 3">
    <name type="scientific">Popillia japonica</name>
    <name type="common">Japanese beetle</name>
    <dbReference type="NCBI Taxonomy" id="7064"/>
    <lineage>
        <taxon>Eukaryota</taxon>
        <taxon>Metazoa</taxon>
        <taxon>Ecdysozoa</taxon>
        <taxon>Arthropoda</taxon>
        <taxon>Hexapoda</taxon>
        <taxon>Insecta</taxon>
        <taxon>Pterygota</taxon>
        <taxon>Neoptera</taxon>
        <taxon>Endopterygota</taxon>
        <taxon>Coleoptera</taxon>
        <taxon>Polyphaga</taxon>
        <taxon>Scarabaeiformia</taxon>
        <taxon>Scarabaeidae</taxon>
        <taxon>Rutelinae</taxon>
        <taxon>Popillia</taxon>
    </lineage>
</organism>
<proteinExistence type="predicted"/>